<feature type="domain" description="C2H2-type" evidence="9">
    <location>
        <begin position="303"/>
        <end position="331"/>
    </location>
</feature>
<keyword evidence="4 7" id="KW-0863">Zinc-finger</keyword>
<dbReference type="Gene3D" id="3.30.160.60">
    <property type="entry name" value="Classic Zinc Finger"/>
    <property type="match status" value="6"/>
</dbReference>
<feature type="binding site" evidence="8">
    <location>
        <position position="28"/>
    </location>
    <ligand>
        <name>Zn(2+)</name>
        <dbReference type="ChEBI" id="CHEBI:29105"/>
    </ligand>
</feature>
<feature type="domain" description="C2H2-type" evidence="9">
    <location>
        <begin position="388"/>
        <end position="416"/>
    </location>
</feature>
<evidence type="ECO:0000256" key="4">
    <source>
        <dbReference type="ARBA" id="ARBA00022771"/>
    </source>
</evidence>
<evidence type="ECO:0000313" key="12">
    <source>
        <dbReference type="Proteomes" id="UP001153292"/>
    </source>
</evidence>
<dbReference type="PROSITE" id="PS00028">
    <property type="entry name" value="ZINC_FINGER_C2H2_1"/>
    <property type="match status" value="8"/>
</dbReference>
<dbReference type="SUPFAM" id="SSF57667">
    <property type="entry name" value="beta-beta-alpha zinc fingers"/>
    <property type="match status" value="4"/>
</dbReference>
<evidence type="ECO:0000256" key="6">
    <source>
        <dbReference type="ARBA" id="ARBA00023242"/>
    </source>
</evidence>
<feature type="domain" description="C2H2-type" evidence="9">
    <location>
        <begin position="332"/>
        <end position="359"/>
    </location>
</feature>
<feature type="binding site" evidence="8">
    <location>
        <position position="77"/>
    </location>
    <ligand>
        <name>Zn(2+)</name>
        <dbReference type="ChEBI" id="CHEBI:29105"/>
    </ligand>
</feature>
<evidence type="ECO:0000256" key="1">
    <source>
        <dbReference type="ARBA" id="ARBA00004123"/>
    </source>
</evidence>
<evidence type="ECO:0000256" key="2">
    <source>
        <dbReference type="ARBA" id="ARBA00022723"/>
    </source>
</evidence>
<dbReference type="SMART" id="SM00868">
    <property type="entry name" value="zf-AD"/>
    <property type="match status" value="1"/>
</dbReference>
<sequence>MFGESDSINQTLVSNIVNANRFSHCRLCLQFIEKHFVRFHDLVTIDQIDFIPLSNVLTVLFGNNLSLEEIPGIEAVCTECVNKTLEAMRFLELCKNANKKLYDIFDKLAETLNGEIDLSCQNQSLYIALEDNTTKILLVKNKKNMESKSKKGQHSFECFLCDDSFIDLDELKTHNLSLHGFLTCELCHETYVNNAELLYHVNNAHKYKCDKCQIRKDTQDQLDNHIDSAHTLHECKKCGISCTGRDNLRSHEDKHSNNSYKKNQCPKCGKVYSTKGFFLKHVKLCFEDLIDPHPIRSEIVKTFFCNICGKGYSSYGSLRVHNRFTHGNAKPHVCKQCGKKFTAPSYLKVHMIKHTGEKNFKCNICGNRFVSKEALLYHTRRHTGEKPYTCKHCDERFVNASARTEHIKFKHIGPTLMCEICSQKFVTTHFLKQHMNKHYDPTSKLYVSRVIPPN</sequence>
<comment type="subcellular location">
    <subcellularLocation>
        <location evidence="1">Nucleus</location>
    </subcellularLocation>
</comment>
<feature type="domain" description="C2H2-type" evidence="9">
    <location>
        <begin position="233"/>
        <end position="260"/>
    </location>
</feature>
<dbReference type="Proteomes" id="UP001153292">
    <property type="component" value="Chromosome 25"/>
</dbReference>
<keyword evidence="12" id="KW-1185">Reference proteome</keyword>
<dbReference type="InterPro" id="IPR036236">
    <property type="entry name" value="Znf_C2H2_sf"/>
</dbReference>
<reference evidence="11" key="1">
    <citation type="submission" date="2021-12" db="EMBL/GenBank/DDBJ databases">
        <authorList>
            <person name="King R."/>
        </authorList>
    </citation>
    <scope>NUCLEOTIDE SEQUENCE</scope>
</reference>
<protein>
    <submittedName>
        <fullName evidence="11">Uncharacterized protein</fullName>
    </submittedName>
</protein>
<dbReference type="PROSITE" id="PS51915">
    <property type="entry name" value="ZAD"/>
    <property type="match status" value="1"/>
</dbReference>
<proteinExistence type="predicted"/>
<evidence type="ECO:0000259" key="9">
    <source>
        <dbReference type="PROSITE" id="PS50157"/>
    </source>
</evidence>
<feature type="domain" description="C2H2-type" evidence="9">
    <location>
        <begin position="360"/>
        <end position="387"/>
    </location>
</feature>
<keyword evidence="2 8" id="KW-0479">Metal-binding</keyword>
<evidence type="ECO:0000256" key="3">
    <source>
        <dbReference type="ARBA" id="ARBA00022737"/>
    </source>
</evidence>
<name>A0ABN8L9Y9_CHISP</name>
<feature type="domain" description="C2H2-type" evidence="9">
    <location>
        <begin position="416"/>
        <end position="443"/>
    </location>
</feature>
<keyword evidence="5 8" id="KW-0862">Zinc</keyword>
<gene>
    <name evidence="11" type="ORF">CHILSU_LOCUS7051</name>
</gene>
<dbReference type="PANTHER" id="PTHR24394:SF29">
    <property type="entry name" value="MYONEURIN"/>
    <property type="match status" value="1"/>
</dbReference>
<evidence type="ECO:0000313" key="11">
    <source>
        <dbReference type="EMBL" id="CAH2987457.1"/>
    </source>
</evidence>
<accession>A0ABN8L9Y9</accession>
<feature type="domain" description="ZAD" evidence="10">
    <location>
        <begin position="23"/>
        <end position="104"/>
    </location>
</feature>
<dbReference type="SMART" id="SM00355">
    <property type="entry name" value="ZnF_C2H2"/>
    <property type="match status" value="10"/>
</dbReference>
<evidence type="ECO:0000256" key="5">
    <source>
        <dbReference type="ARBA" id="ARBA00022833"/>
    </source>
</evidence>
<evidence type="ECO:0000256" key="7">
    <source>
        <dbReference type="PROSITE-ProRule" id="PRU00042"/>
    </source>
</evidence>
<dbReference type="InterPro" id="IPR013087">
    <property type="entry name" value="Znf_C2H2_type"/>
</dbReference>
<keyword evidence="3" id="KW-0677">Repeat</keyword>
<dbReference type="EMBL" id="OU963918">
    <property type="protein sequence ID" value="CAH2987457.1"/>
    <property type="molecule type" value="Genomic_DNA"/>
</dbReference>
<dbReference type="PROSITE" id="PS50157">
    <property type="entry name" value="ZINC_FINGER_C2H2_2"/>
    <property type="match status" value="6"/>
</dbReference>
<dbReference type="Pfam" id="PF00096">
    <property type="entry name" value="zf-C2H2"/>
    <property type="match status" value="5"/>
</dbReference>
<feature type="binding site" evidence="8">
    <location>
        <position position="25"/>
    </location>
    <ligand>
        <name>Zn(2+)</name>
        <dbReference type="ChEBI" id="CHEBI:29105"/>
    </ligand>
</feature>
<dbReference type="InterPro" id="IPR012934">
    <property type="entry name" value="Znf_AD"/>
</dbReference>
<evidence type="ECO:0000259" key="10">
    <source>
        <dbReference type="PROSITE" id="PS51915"/>
    </source>
</evidence>
<feature type="binding site" evidence="8">
    <location>
        <position position="80"/>
    </location>
    <ligand>
        <name>Zn(2+)</name>
        <dbReference type="ChEBI" id="CHEBI:29105"/>
    </ligand>
</feature>
<dbReference type="PANTHER" id="PTHR24394">
    <property type="entry name" value="ZINC FINGER PROTEIN"/>
    <property type="match status" value="1"/>
</dbReference>
<organism evidence="11 12">
    <name type="scientific">Chilo suppressalis</name>
    <name type="common">Asiatic rice borer moth</name>
    <dbReference type="NCBI Taxonomy" id="168631"/>
    <lineage>
        <taxon>Eukaryota</taxon>
        <taxon>Metazoa</taxon>
        <taxon>Ecdysozoa</taxon>
        <taxon>Arthropoda</taxon>
        <taxon>Hexapoda</taxon>
        <taxon>Insecta</taxon>
        <taxon>Pterygota</taxon>
        <taxon>Neoptera</taxon>
        <taxon>Endopterygota</taxon>
        <taxon>Lepidoptera</taxon>
        <taxon>Glossata</taxon>
        <taxon>Ditrysia</taxon>
        <taxon>Pyraloidea</taxon>
        <taxon>Crambidae</taxon>
        <taxon>Crambinae</taxon>
        <taxon>Chilo</taxon>
    </lineage>
</organism>
<keyword evidence="6" id="KW-0539">Nucleus</keyword>
<evidence type="ECO:0000256" key="8">
    <source>
        <dbReference type="PROSITE-ProRule" id="PRU01263"/>
    </source>
</evidence>